<feature type="region of interest" description="Disordered" evidence="3">
    <location>
        <begin position="584"/>
        <end position="621"/>
    </location>
</feature>
<dbReference type="OrthoDB" id="5918429at2759"/>
<gene>
    <name evidence="4" type="ORF">CTOB1V02_LOCUS5777</name>
</gene>
<dbReference type="GO" id="GO:0007389">
    <property type="term" value="P:pattern specification process"/>
    <property type="evidence" value="ECO:0007669"/>
    <property type="project" value="TreeGrafter"/>
</dbReference>
<feature type="compositionally biased region" description="Pro residues" evidence="3">
    <location>
        <begin position="595"/>
        <end position="608"/>
    </location>
</feature>
<dbReference type="InterPro" id="IPR011989">
    <property type="entry name" value="ARM-like"/>
</dbReference>
<dbReference type="InterPro" id="IPR000225">
    <property type="entry name" value="Armadillo"/>
</dbReference>
<dbReference type="GO" id="GO:0001708">
    <property type="term" value="P:cell fate specification"/>
    <property type="evidence" value="ECO:0007669"/>
    <property type="project" value="TreeGrafter"/>
</dbReference>
<dbReference type="Pfam" id="PF18797">
    <property type="entry name" value="APC_rep"/>
    <property type="match status" value="1"/>
</dbReference>
<evidence type="ECO:0000256" key="1">
    <source>
        <dbReference type="ARBA" id="ARBA00009051"/>
    </source>
</evidence>
<evidence type="ECO:0000256" key="2">
    <source>
        <dbReference type="ARBA" id="ARBA00022687"/>
    </source>
</evidence>
<feature type="compositionally biased region" description="Polar residues" evidence="3">
    <location>
        <begin position="472"/>
        <end position="485"/>
    </location>
</feature>
<feature type="compositionally biased region" description="Polar residues" evidence="3">
    <location>
        <begin position="439"/>
        <end position="450"/>
    </location>
</feature>
<dbReference type="GO" id="GO:0008017">
    <property type="term" value="F:microtubule binding"/>
    <property type="evidence" value="ECO:0007669"/>
    <property type="project" value="TreeGrafter"/>
</dbReference>
<feature type="region of interest" description="Disordered" evidence="3">
    <location>
        <begin position="540"/>
        <end position="565"/>
    </location>
</feature>
<dbReference type="GO" id="GO:0007026">
    <property type="term" value="P:negative regulation of microtubule depolymerization"/>
    <property type="evidence" value="ECO:0007669"/>
    <property type="project" value="TreeGrafter"/>
</dbReference>
<accession>A0A7R8WAA4</accession>
<protein>
    <submittedName>
        <fullName evidence="4">Uncharacterized protein</fullName>
    </submittedName>
</protein>
<dbReference type="GO" id="GO:0016055">
    <property type="term" value="P:Wnt signaling pathway"/>
    <property type="evidence" value="ECO:0007669"/>
    <property type="project" value="UniProtKB-KW"/>
</dbReference>
<dbReference type="GO" id="GO:0016342">
    <property type="term" value="C:catenin complex"/>
    <property type="evidence" value="ECO:0007669"/>
    <property type="project" value="TreeGrafter"/>
</dbReference>
<dbReference type="GO" id="GO:0090090">
    <property type="term" value="P:negative regulation of canonical Wnt signaling pathway"/>
    <property type="evidence" value="ECO:0007669"/>
    <property type="project" value="TreeGrafter"/>
</dbReference>
<dbReference type="Pfam" id="PF00514">
    <property type="entry name" value="Arm"/>
    <property type="match status" value="1"/>
</dbReference>
<dbReference type="GO" id="GO:0045295">
    <property type="term" value="F:gamma-catenin binding"/>
    <property type="evidence" value="ECO:0007669"/>
    <property type="project" value="TreeGrafter"/>
</dbReference>
<dbReference type="InterPro" id="IPR041257">
    <property type="entry name" value="APC_rep"/>
</dbReference>
<dbReference type="EMBL" id="OB661293">
    <property type="protein sequence ID" value="CAD7227883.1"/>
    <property type="molecule type" value="Genomic_DNA"/>
</dbReference>
<dbReference type="InterPro" id="IPR016024">
    <property type="entry name" value="ARM-type_fold"/>
</dbReference>
<evidence type="ECO:0000313" key="4">
    <source>
        <dbReference type="EMBL" id="CAD7227883.1"/>
    </source>
</evidence>
<sequence>MEKASPRSSPSNLVAASARLESKVEMVYSLLNMLGKQEPVDASDKLLTMSQSPENCITMRQSGCLPLLIQFIHGDLVSGLEPNERARKICYQALRNVVQCGGSPDQEKRSRREGMVLNHLEDIRHYADTLRDELNSGKVLNDSMERHPYTAMATLMKLSFDEEHRTTMATLGGLQAVAELIQIDEAVHGCQVSSEFCVTLRRYALMTLTNLTFGDSGNKALLCSSRKFMKSLVNQLSADCSDLVQVSASLLRNLSWQAGPASKAVLREAGAVTALSLAVLSITKESALRTSLSALWNLSAHSSPNKAEICSVDGFLPKLLSFLTYESPSNTLTVAENAGGILKNVSSHIASRQDLRQVLRDAGCFQILLSHLQSPSLALVSNACGALWNLSASSLQRWHAGKPSSVGGGLPPSGRLMARKHRALMSELAQTAEVCENLDSNHPVTSPTSEDNSEHSSDVSNDLSHRGGQRIGGSTASLPQRNLPPSNHPLGPAHSMLRSESRESITSTRSEGYRWNGQPNFRPDLLRFQALNLSNSAEGFGESSALSQCPSTGGPPSIASPSSSDFASKVSLLTQYFSSRLSLHPSPFAPRYDSPTPPPFTPHAPPGGAPSLGEEQEQPID</sequence>
<feature type="compositionally biased region" description="Low complexity" evidence="3">
    <location>
        <begin position="550"/>
        <end position="565"/>
    </location>
</feature>
<feature type="region of interest" description="Disordered" evidence="3">
    <location>
        <begin position="439"/>
        <end position="518"/>
    </location>
</feature>
<dbReference type="AlphaFoldDB" id="A0A7R8WAA4"/>
<feature type="non-terminal residue" evidence="4">
    <location>
        <position position="1"/>
    </location>
</feature>
<dbReference type="SMART" id="SM00185">
    <property type="entry name" value="ARM"/>
    <property type="match status" value="6"/>
</dbReference>
<name>A0A7R8WAA4_9CRUS</name>
<evidence type="ECO:0000256" key="3">
    <source>
        <dbReference type="SAM" id="MobiDB-lite"/>
    </source>
</evidence>
<dbReference type="PANTHER" id="PTHR12607:SF12">
    <property type="entry name" value="APC-LIKE, ISOFORM A-RELATED"/>
    <property type="match status" value="1"/>
</dbReference>
<dbReference type="InterPro" id="IPR026818">
    <property type="entry name" value="Apc_fam"/>
</dbReference>
<keyword evidence="2" id="KW-0879">Wnt signaling pathway</keyword>
<dbReference type="Gene3D" id="1.25.10.10">
    <property type="entry name" value="Leucine-rich Repeat Variant"/>
    <property type="match status" value="1"/>
</dbReference>
<comment type="similarity">
    <text evidence="1">Belongs to the adenomatous polyposis coli (APC) family.</text>
</comment>
<organism evidence="4">
    <name type="scientific">Cyprideis torosa</name>
    <dbReference type="NCBI Taxonomy" id="163714"/>
    <lineage>
        <taxon>Eukaryota</taxon>
        <taxon>Metazoa</taxon>
        <taxon>Ecdysozoa</taxon>
        <taxon>Arthropoda</taxon>
        <taxon>Crustacea</taxon>
        <taxon>Oligostraca</taxon>
        <taxon>Ostracoda</taxon>
        <taxon>Podocopa</taxon>
        <taxon>Podocopida</taxon>
        <taxon>Cytherocopina</taxon>
        <taxon>Cytheroidea</taxon>
        <taxon>Cytherideidae</taxon>
        <taxon>Cyprideis</taxon>
    </lineage>
</organism>
<dbReference type="GO" id="GO:0016477">
    <property type="term" value="P:cell migration"/>
    <property type="evidence" value="ECO:0007669"/>
    <property type="project" value="TreeGrafter"/>
</dbReference>
<dbReference type="SUPFAM" id="SSF48371">
    <property type="entry name" value="ARM repeat"/>
    <property type="match status" value="2"/>
</dbReference>
<proteinExistence type="inferred from homology"/>
<dbReference type="GO" id="GO:0005881">
    <property type="term" value="C:cytoplasmic microtubule"/>
    <property type="evidence" value="ECO:0007669"/>
    <property type="project" value="TreeGrafter"/>
</dbReference>
<dbReference type="PANTHER" id="PTHR12607">
    <property type="entry name" value="ADENOMATOUS POLYPOSIS COLI PROTEIN FAMILY"/>
    <property type="match status" value="1"/>
</dbReference>
<dbReference type="GO" id="GO:0030877">
    <property type="term" value="C:beta-catenin destruction complex"/>
    <property type="evidence" value="ECO:0007669"/>
    <property type="project" value="TreeGrafter"/>
</dbReference>
<dbReference type="GO" id="GO:0007399">
    <property type="term" value="P:nervous system development"/>
    <property type="evidence" value="ECO:0007669"/>
    <property type="project" value="TreeGrafter"/>
</dbReference>
<reference evidence="4" key="1">
    <citation type="submission" date="2020-11" db="EMBL/GenBank/DDBJ databases">
        <authorList>
            <person name="Tran Van P."/>
        </authorList>
    </citation>
    <scope>NUCLEOTIDE SEQUENCE</scope>
</reference>
<dbReference type="GO" id="GO:0008013">
    <property type="term" value="F:beta-catenin binding"/>
    <property type="evidence" value="ECO:0007669"/>
    <property type="project" value="InterPro"/>
</dbReference>